<dbReference type="Pfam" id="PF26410">
    <property type="entry name" value="GH5_mannosidase"/>
    <property type="match status" value="1"/>
</dbReference>
<dbReference type="InterPro" id="IPR045053">
    <property type="entry name" value="MAN-like"/>
</dbReference>
<name>A0AA39GEA2_SARSR</name>
<dbReference type="EC" id="3.2.1.78" evidence="4"/>
<comment type="catalytic activity">
    <reaction evidence="1">
        <text>Random hydrolysis of (1-&gt;4)-beta-D-mannosidic linkages in mannans, galactomannans and glucomannans.</text>
        <dbReference type="EC" id="3.2.1.78"/>
    </reaction>
</comment>
<keyword evidence="14" id="KW-1185">Reference proteome</keyword>
<keyword evidence="6 11" id="KW-0732">Signal</keyword>
<evidence type="ECO:0000256" key="5">
    <source>
        <dbReference type="ARBA" id="ARBA00022525"/>
    </source>
</evidence>
<evidence type="ECO:0000256" key="6">
    <source>
        <dbReference type="ARBA" id="ARBA00022729"/>
    </source>
</evidence>
<feature type="domain" description="Glycoside hydrolase family 5" evidence="12">
    <location>
        <begin position="181"/>
        <end position="331"/>
    </location>
</feature>
<dbReference type="EMBL" id="JAPDFR010000008">
    <property type="protein sequence ID" value="KAK0384462.1"/>
    <property type="molecule type" value="Genomic_DNA"/>
</dbReference>
<accession>A0AA39GEA2</accession>
<evidence type="ECO:0000313" key="13">
    <source>
        <dbReference type="EMBL" id="KAK0384462.1"/>
    </source>
</evidence>
<protein>
    <recommendedName>
        <fullName evidence="9">Mannan endo-1,4-beta-mannosidase A</fullName>
        <ecNumber evidence="4">3.2.1.78</ecNumber>
    </recommendedName>
    <alternativeName>
        <fullName evidence="10">Endo-beta-1,4-mannanase A</fullName>
    </alternativeName>
</protein>
<comment type="similarity">
    <text evidence="3">Belongs to the glycosyl hydrolase 5 (cellulase A) family.</text>
</comment>
<organism evidence="13 14">
    <name type="scientific">Sarocladium strictum</name>
    <name type="common">Black bundle disease fungus</name>
    <name type="synonym">Acremonium strictum</name>
    <dbReference type="NCBI Taxonomy" id="5046"/>
    <lineage>
        <taxon>Eukaryota</taxon>
        <taxon>Fungi</taxon>
        <taxon>Dikarya</taxon>
        <taxon>Ascomycota</taxon>
        <taxon>Pezizomycotina</taxon>
        <taxon>Sordariomycetes</taxon>
        <taxon>Hypocreomycetidae</taxon>
        <taxon>Hypocreales</taxon>
        <taxon>Sarocladiaceae</taxon>
        <taxon>Sarocladium</taxon>
    </lineage>
</organism>
<sequence length="397" mass="43727">MMRTPFLAIATVLFASVAGIAVPKLQPTEPRAVVVGAADQLVTTTRAVPEGFATHNGSHFVVDGKAQYLAGTNAYWLPFLMNDADVDLALDQLAASGIRVLRIWGFNDVTAIPSDPDTVWFQYLSASGSIINTGANGLQRLDYVVSAAERRGIKLIIPFVNNWSDYGGIPAYTSAFGSGGSTWYRHDEAQAQYRLYISTVVARYAESPAIFAWQLANEPRCMFCSTDDIFNWATSTSAYIKSLDPNHMVALGDEGFGLNGAAWLPYWLIYGTDYWRNIQIEDLDFGTFHLYPSTWAVPISFVGTWISSHAERCRYAGKPCYLEEYGIPSSSGHCSVLSQWQKTALNTPGIAGDGFWQFGTKISTGLTHDDTFTIYYDTDEWSCLVTQHVANIEAASQ</sequence>
<evidence type="ECO:0000256" key="2">
    <source>
        <dbReference type="ARBA" id="ARBA00004613"/>
    </source>
</evidence>
<dbReference type="Gene3D" id="3.20.20.80">
    <property type="entry name" value="Glycosidases"/>
    <property type="match status" value="1"/>
</dbReference>
<evidence type="ECO:0000256" key="3">
    <source>
        <dbReference type="ARBA" id="ARBA00005641"/>
    </source>
</evidence>
<evidence type="ECO:0000259" key="12">
    <source>
        <dbReference type="Pfam" id="PF26410"/>
    </source>
</evidence>
<keyword evidence="5" id="KW-0964">Secreted</keyword>
<comment type="caution">
    <text evidence="13">The sequence shown here is derived from an EMBL/GenBank/DDBJ whole genome shotgun (WGS) entry which is preliminary data.</text>
</comment>
<dbReference type="GO" id="GO:0046355">
    <property type="term" value="P:mannan catabolic process"/>
    <property type="evidence" value="ECO:0007669"/>
    <property type="project" value="UniProtKB-ARBA"/>
</dbReference>
<reference evidence="13" key="1">
    <citation type="submission" date="2022-10" db="EMBL/GenBank/DDBJ databases">
        <title>Determination and structural analysis of whole genome sequence of Sarocladium strictum F4-1.</title>
        <authorList>
            <person name="Hu L."/>
            <person name="Jiang Y."/>
        </authorList>
    </citation>
    <scope>NUCLEOTIDE SEQUENCE</scope>
    <source>
        <strain evidence="13">F4-1</strain>
    </source>
</reference>
<gene>
    <name evidence="13" type="ORF">NLU13_8548</name>
</gene>
<evidence type="ECO:0000256" key="7">
    <source>
        <dbReference type="ARBA" id="ARBA00022801"/>
    </source>
</evidence>
<dbReference type="PANTHER" id="PTHR31451:SF39">
    <property type="entry name" value="MANNAN ENDO-1,4-BETA-MANNOSIDASE 1"/>
    <property type="match status" value="1"/>
</dbReference>
<dbReference type="Proteomes" id="UP001175261">
    <property type="component" value="Unassembled WGS sequence"/>
</dbReference>
<dbReference type="FunFam" id="3.20.20.80:FF:000076">
    <property type="entry name" value="Mannan endo-1,4-beta-mannosidase A"/>
    <property type="match status" value="1"/>
</dbReference>
<evidence type="ECO:0000256" key="11">
    <source>
        <dbReference type="SAM" id="SignalP"/>
    </source>
</evidence>
<dbReference type="PANTHER" id="PTHR31451">
    <property type="match status" value="1"/>
</dbReference>
<feature type="chain" id="PRO_5041269862" description="Mannan endo-1,4-beta-mannosidase A" evidence="11">
    <location>
        <begin position="20"/>
        <end position="397"/>
    </location>
</feature>
<dbReference type="SUPFAM" id="SSF51445">
    <property type="entry name" value="(Trans)glycosidases"/>
    <property type="match status" value="1"/>
</dbReference>
<feature type="signal peptide" evidence="11">
    <location>
        <begin position="1"/>
        <end position="19"/>
    </location>
</feature>
<evidence type="ECO:0000313" key="14">
    <source>
        <dbReference type="Proteomes" id="UP001175261"/>
    </source>
</evidence>
<evidence type="ECO:0000256" key="9">
    <source>
        <dbReference type="ARBA" id="ARBA00068505"/>
    </source>
</evidence>
<evidence type="ECO:0000256" key="10">
    <source>
        <dbReference type="ARBA" id="ARBA00077212"/>
    </source>
</evidence>
<dbReference type="GO" id="GO:0005576">
    <property type="term" value="C:extracellular region"/>
    <property type="evidence" value="ECO:0007669"/>
    <property type="project" value="UniProtKB-SubCell"/>
</dbReference>
<dbReference type="InterPro" id="IPR001547">
    <property type="entry name" value="Glyco_hydro_5"/>
</dbReference>
<comment type="subcellular location">
    <subcellularLocation>
        <location evidence="2">Secreted</location>
    </subcellularLocation>
</comment>
<keyword evidence="7" id="KW-0378">Hydrolase</keyword>
<keyword evidence="8" id="KW-0326">Glycosidase</keyword>
<evidence type="ECO:0000256" key="4">
    <source>
        <dbReference type="ARBA" id="ARBA00012706"/>
    </source>
</evidence>
<dbReference type="GO" id="GO:0016985">
    <property type="term" value="F:mannan endo-1,4-beta-mannosidase activity"/>
    <property type="evidence" value="ECO:0007669"/>
    <property type="project" value="UniProtKB-EC"/>
</dbReference>
<dbReference type="InterPro" id="IPR017853">
    <property type="entry name" value="GH"/>
</dbReference>
<proteinExistence type="inferred from homology"/>
<evidence type="ECO:0000256" key="1">
    <source>
        <dbReference type="ARBA" id="ARBA00001678"/>
    </source>
</evidence>
<dbReference type="AlphaFoldDB" id="A0AA39GEA2"/>
<evidence type="ECO:0000256" key="8">
    <source>
        <dbReference type="ARBA" id="ARBA00023295"/>
    </source>
</evidence>